<evidence type="ECO:0000313" key="3">
    <source>
        <dbReference type="Proteomes" id="UP000196005"/>
    </source>
</evidence>
<proteinExistence type="predicted"/>
<dbReference type="KEGG" id="suls:Sdiek1_2599"/>
<dbReference type="AlphaFoldDB" id="A0A1Y0HNS0"/>
<dbReference type="InterPro" id="IPR002881">
    <property type="entry name" value="DUF58"/>
</dbReference>
<dbReference type="Proteomes" id="UP000196005">
    <property type="component" value="Chromosome"/>
</dbReference>
<dbReference type="OrthoDB" id="9776116at2"/>
<protein>
    <recommendedName>
        <fullName evidence="1">DUF58 domain-containing protein</fullName>
    </recommendedName>
</protein>
<organism evidence="2 3">
    <name type="scientific">Sulfurospirillum diekertiae</name>
    <dbReference type="NCBI Taxonomy" id="1854492"/>
    <lineage>
        <taxon>Bacteria</taxon>
        <taxon>Pseudomonadati</taxon>
        <taxon>Campylobacterota</taxon>
        <taxon>Epsilonproteobacteria</taxon>
        <taxon>Campylobacterales</taxon>
        <taxon>Sulfurospirillaceae</taxon>
        <taxon>Sulfurospirillum</taxon>
    </lineage>
</organism>
<accession>A0A1Y0HNS0</accession>
<feature type="domain" description="DUF58" evidence="1">
    <location>
        <begin position="37"/>
        <end position="242"/>
    </location>
</feature>
<sequence length="276" mass="32149">MMQTQKAILVKTKRKIFALHSGNHPSIFESRGIDFREIKEYTFGDEIRKINWKVTAREQSPYVNRFNEERSLNVLVVFLMSGSIYFGTQKLKQESMAEVLSALSYATLHQSDYLSTLFFSDKEEFFHAPTKQMGSLERLLDVALTLNPLSKIVNYTALNHYIMNRIKRKSLIFVIGDFYGDVDLSAIVARNEVYAIMVRDHFEEFPKLQGEHTLIDPSTMRQSSFSLSGSQLKAYAKRLEEQDAHTIAHFKKHKIKHIKLYTDEEPYEKLFELFRG</sequence>
<dbReference type="EMBL" id="CP021416">
    <property type="protein sequence ID" value="ARU49748.1"/>
    <property type="molecule type" value="Genomic_DNA"/>
</dbReference>
<dbReference type="Pfam" id="PF01882">
    <property type="entry name" value="DUF58"/>
    <property type="match status" value="1"/>
</dbReference>
<dbReference type="PANTHER" id="PTHR33608">
    <property type="entry name" value="BLL2464 PROTEIN"/>
    <property type="match status" value="1"/>
</dbReference>
<evidence type="ECO:0000313" key="2">
    <source>
        <dbReference type="EMBL" id="ARU49748.1"/>
    </source>
</evidence>
<keyword evidence="3" id="KW-1185">Reference proteome</keyword>
<dbReference type="PANTHER" id="PTHR33608:SF6">
    <property type="entry name" value="BLL2464 PROTEIN"/>
    <property type="match status" value="1"/>
</dbReference>
<evidence type="ECO:0000259" key="1">
    <source>
        <dbReference type="Pfam" id="PF01882"/>
    </source>
</evidence>
<gene>
    <name evidence="2" type="ORF">Sdiek1_2599</name>
</gene>
<name>A0A1Y0HNS0_9BACT</name>
<reference evidence="3" key="1">
    <citation type="submission" date="2017-05" db="EMBL/GenBank/DDBJ databases">
        <title>Dechlorination kinetics govern the competition between two new strains of the genus Sulfurospirillum.</title>
        <authorList>
            <person name="Buttet G.F."/>
            <person name="Murray A.M."/>
            <person name="Goris T."/>
            <person name="Burion M."/>
            <person name="Lin B."/>
            <person name="Rolle M."/>
            <person name="Maillard J."/>
        </authorList>
    </citation>
    <scope>NUCLEOTIDE SEQUENCE [LARGE SCALE GENOMIC DNA]</scope>
    <source>
        <strain evidence="3">SL2-1</strain>
    </source>
</reference>